<dbReference type="GO" id="GO:0005662">
    <property type="term" value="C:DNA replication factor A complex"/>
    <property type="evidence" value="ECO:0007669"/>
    <property type="project" value="EnsemblFungi"/>
</dbReference>
<dbReference type="GeneID" id="7052238"/>
<dbReference type="Proteomes" id="UP000001744">
    <property type="component" value="Unassembled WGS sequence"/>
</dbReference>
<dbReference type="CDD" id="cd04479">
    <property type="entry name" value="RPA3"/>
    <property type="match status" value="1"/>
</dbReference>
<dbReference type="GO" id="GO:0006260">
    <property type="term" value="P:DNA replication"/>
    <property type="evidence" value="ECO:0007669"/>
    <property type="project" value="InterPro"/>
</dbReference>
<comment type="subcellular location">
    <subcellularLocation>
        <location evidence="1">Nucleus</location>
    </subcellularLocation>
</comment>
<dbReference type="VEuPathDB" id="FungiDB:SJAG_03722"/>
<proteinExistence type="inferred from homology"/>
<sequence>MDRPTPRINAKLLDQFVGRTVRVVGKVISVQGRSATIDSNGTVNMQLTMDNMLEPNHFYEFVSSVKPDLSLQLLTYVDFGTDIDMDIYDNVVELSQAHKSIFCE</sequence>
<dbReference type="GO" id="GO:0006310">
    <property type="term" value="P:DNA recombination"/>
    <property type="evidence" value="ECO:0007669"/>
    <property type="project" value="InterPro"/>
</dbReference>
<dbReference type="GO" id="GO:0006281">
    <property type="term" value="P:DNA repair"/>
    <property type="evidence" value="ECO:0007669"/>
    <property type="project" value="InterPro"/>
</dbReference>
<evidence type="ECO:0000256" key="1">
    <source>
        <dbReference type="ARBA" id="ARBA00004123"/>
    </source>
</evidence>
<organism evidence="4 6">
    <name type="scientific">Schizosaccharomyces japonicus (strain yFS275 / FY16936)</name>
    <name type="common">Fission yeast</name>
    <dbReference type="NCBI Taxonomy" id="402676"/>
    <lineage>
        <taxon>Eukaryota</taxon>
        <taxon>Fungi</taxon>
        <taxon>Dikarya</taxon>
        <taxon>Ascomycota</taxon>
        <taxon>Taphrinomycotina</taxon>
        <taxon>Schizosaccharomycetes</taxon>
        <taxon>Schizosaccharomycetales</taxon>
        <taxon>Schizosaccharomycetaceae</taxon>
        <taxon>Schizosaccharomyces</taxon>
    </lineage>
</organism>
<evidence type="ECO:0000313" key="6">
    <source>
        <dbReference type="Proteomes" id="UP000001744"/>
    </source>
</evidence>
<dbReference type="Pfam" id="PF08661">
    <property type="entry name" value="Rep_fac-A_3"/>
    <property type="match status" value="1"/>
</dbReference>
<dbReference type="EMBL" id="KE651167">
    <property type="protein sequence ID" value="EEB08564.1"/>
    <property type="molecule type" value="Genomic_DNA"/>
</dbReference>
<dbReference type="SMR" id="B6K2S4"/>
<name>B6K2S4_SCHJY</name>
<dbReference type="GO" id="GO:0035861">
    <property type="term" value="C:site of double-strand break"/>
    <property type="evidence" value="ECO:0007669"/>
    <property type="project" value="EnsemblFungi"/>
</dbReference>
<dbReference type="SUPFAM" id="SSF50249">
    <property type="entry name" value="Nucleic acid-binding proteins"/>
    <property type="match status" value="1"/>
</dbReference>
<dbReference type="JaponicusDB" id="SJAG_03722">
    <property type="gene designation" value="ssb3"/>
</dbReference>
<keyword evidence="3" id="KW-0539">Nucleus</keyword>
<dbReference type="PANTHER" id="PTHR15114">
    <property type="entry name" value="REPLICATION PROTEIN A3"/>
    <property type="match status" value="1"/>
</dbReference>
<gene>
    <name evidence="5" type="primary">ssb3</name>
    <name evidence="4" type="ORF">SJAG_03722</name>
</gene>
<dbReference type="OrthoDB" id="188186at2759"/>
<comment type="similarity">
    <text evidence="2">Belongs to the replication factor A protein 3 family.</text>
</comment>
<protein>
    <submittedName>
        <fullName evidence="4">DNA replication factor A subunit Ssb3</fullName>
    </submittedName>
</protein>
<dbReference type="RefSeq" id="XP_002174857.1">
    <property type="nucleotide sequence ID" value="XM_002174821.1"/>
</dbReference>
<evidence type="ECO:0000313" key="4">
    <source>
        <dbReference type="EMBL" id="EEB08564.1"/>
    </source>
</evidence>
<dbReference type="STRING" id="402676.B6K2S4"/>
<dbReference type="GO" id="GO:0003697">
    <property type="term" value="F:single-stranded DNA binding"/>
    <property type="evidence" value="ECO:0007669"/>
    <property type="project" value="EnsemblFungi"/>
</dbReference>
<evidence type="ECO:0000256" key="3">
    <source>
        <dbReference type="ARBA" id="ARBA00023242"/>
    </source>
</evidence>
<dbReference type="InterPro" id="IPR012340">
    <property type="entry name" value="NA-bd_OB-fold"/>
</dbReference>
<keyword evidence="6" id="KW-1185">Reference proteome</keyword>
<reference evidence="4 6" key="1">
    <citation type="journal article" date="2011" name="Science">
        <title>Comparative functional genomics of the fission yeasts.</title>
        <authorList>
            <person name="Rhind N."/>
            <person name="Chen Z."/>
            <person name="Yassour M."/>
            <person name="Thompson D.A."/>
            <person name="Haas B.J."/>
            <person name="Habib N."/>
            <person name="Wapinski I."/>
            <person name="Roy S."/>
            <person name="Lin M.F."/>
            <person name="Heiman D.I."/>
            <person name="Young S.K."/>
            <person name="Furuya K."/>
            <person name="Guo Y."/>
            <person name="Pidoux A."/>
            <person name="Chen H.M."/>
            <person name="Robbertse B."/>
            <person name="Goldberg J.M."/>
            <person name="Aoki K."/>
            <person name="Bayne E.H."/>
            <person name="Berlin A.M."/>
            <person name="Desjardins C.A."/>
            <person name="Dobbs E."/>
            <person name="Dukaj L."/>
            <person name="Fan L."/>
            <person name="FitzGerald M.G."/>
            <person name="French C."/>
            <person name="Gujja S."/>
            <person name="Hansen K."/>
            <person name="Keifenheim D."/>
            <person name="Levin J.Z."/>
            <person name="Mosher R.A."/>
            <person name="Mueller C.A."/>
            <person name="Pfiffner J."/>
            <person name="Priest M."/>
            <person name="Russ C."/>
            <person name="Smialowska A."/>
            <person name="Swoboda P."/>
            <person name="Sykes S.M."/>
            <person name="Vaughn M."/>
            <person name="Vengrova S."/>
            <person name="Yoder R."/>
            <person name="Zeng Q."/>
            <person name="Allshire R."/>
            <person name="Baulcombe D."/>
            <person name="Birren B.W."/>
            <person name="Brown W."/>
            <person name="Ekwall K."/>
            <person name="Kellis M."/>
            <person name="Leatherwood J."/>
            <person name="Levin H."/>
            <person name="Margalit H."/>
            <person name="Martienssen R."/>
            <person name="Nieduszynski C.A."/>
            <person name="Spatafora J.W."/>
            <person name="Friedman N."/>
            <person name="Dalgaard J.Z."/>
            <person name="Baumann P."/>
            <person name="Niki H."/>
            <person name="Regev A."/>
            <person name="Nusbaum C."/>
        </authorList>
    </citation>
    <scope>NUCLEOTIDE SEQUENCE [LARGE SCALE GENOMIC DNA]</scope>
    <source>
        <strain evidence="6">yFS275 / FY16936</strain>
    </source>
</reference>
<dbReference type="InterPro" id="IPR013970">
    <property type="entry name" value="Rfa2"/>
</dbReference>
<dbReference type="HOGENOM" id="CLU_141922_2_1_1"/>
<dbReference type="eggNOG" id="ENOG502SBIR">
    <property type="taxonomic scope" value="Eukaryota"/>
</dbReference>
<dbReference type="AlphaFoldDB" id="B6K2S4"/>
<evidence type="ECO:0000256" key="2">
    <source>
        <dbReference type="ARBA" id="ARBA00009761"/>
    </source>
</evidence>
<dbReference type="PANTHER" id="PTHR15114:SF1">
    <property type="entry name" value="REPLICATION PROTEIN A 14 KDA SUBUNIT"/>
    <property type="match status" value="1"/>
</dbReference>
<dbReference type="Gene3D" id="2.40.50.140">
    <property type="entry name" value="Nucleic acid-binding proteins"/>
    <property type="match status" value="1"/>
</dbReference>
<dbReference type="OMA" id="HRYKEIF"/>
<accession>B6K2S4</accession>
<evidence type="ECO:0000313" key="5">
    <source>
        <dbReference type="JaponicusDB" id="SJAG_03722"/>
    </source>
</evidence>